<name>A0ABD1LSE8_9FABA</name>
<gene>
    <name evidence="1" type="ORF">Fmac_025296</name>
</gene>
<protein>
    <recommendedName>
        <fullName evidence="3">PH domain-containing protein</fullName>
    </recommendedName>
</protein>
<dbReference type="AlphaFoldDB" id="A0ABD1LSE8"/>
<reference evidence="1 2" key="1">
    <citation type="submission" date="2024-08" db="EMBL/GenBank/DDBJ databases">
        <title>Insights into the chromosomal genome structure of Flemingia macrophylla.</title>
        <authorList>
            <person name="Ding Y."/>
            <person name="Zhao Y."/>
            <person name="Bi W."/>
            <person name="Wu M."/>
            <person name="Zhao G."/>
            <person name="Gong Y."/>
            <person name="Li W."/>
            <person name="Zhang P."/>
        </authorList>
    </citation>
    <scope>NUCLEOTIDE SEQUENCE [LARGE SCALE GENOMIC DNA]</scope>
    <source>
        <strain evidence="1">DYQJB</strain>
        <tissue evidence="1">Leaf</tissue>
    </source>
</reference>
<evidence type="ECO:0000313" key="2">
    <source>
        <dbReference type="Proteomes" id="UP001603857"/>
    </source>
</evidence>
<accession>A0ABD1LSE8</accession>
<evidence type="ECO:0000313" key="1">
    <source>
        <dbReference type="EMBL" id="KAL2326238.1"/>
    </source>
</evidence>
<evidence type="ECO:0008006" key="3">
    <source>
        <dbReference type="Google" id="ProtNLM"/>
    </source>
</evidence>
<dbReference type="Proteomes" id="UP001603857">
    <property type="component" value="Unassembled WGS sequence"/>
</dbReference>
<organism evidence="1 2">
    <name type="scientific">Flemingia macrophylla</name>
    <dbReference type="NCBI Taxonomy" id="520843"/>
    <lineage>
        <taxon>Eukaryota</taxon>
        <taxon>Viridiplantae</taxon>
        <taxon>Streptophyta</taxon>
        <taxon>Embryophyta</taxon>
        <taxon>Tracheophyta</taxon>
        <taxon>Spermatophyta</taxon>
        <taxon>Magnoliopsida</taxon>
        <taxon>eudicotyledons</taxon>
        <taxon>Gunneridae</taxon>
        <taxon>Pentapetalae</taxon>
        <taxon>rosids</taxon>
        <taxon>fabids</taxon>
        <taxon>Fabales</taxon>
        <taxon>Fabaceae</taxon>
        <taxon>Papilionoideae</taxon>
        <taxon>50 kb inversion clade</taxon>
        <taxon>NPAAA clade</taxon>
        <taxon>indigoferoid/millettioid clade</taxon>
        <taxon>Phaseoleae</taxon>
        <taxon>Flemingia</taxon>
    </lineage>
</organism>
<dbReference type="EMBL" id="JBGMDY010000008">
    <property type="protein sequence ID" value="KAL2326238.1"/>
    <property type="molecule type" value="Genomic_DNA"/>
</dbReference>
<sequence>MIQNSMEMAELENASPHDAKKWLISLRYVHDISHYIGLHIKSFPQNTSSKILNNISNKYHYC</sequence>
<keyword evidence="2" id="KW-1185">Reference proteome</keyword>
<comment type="caution">
    <text evidence="1">The sequence shown here is derived from an EMBL/GenBank/DDBJ whole genome shotgun (WGS) entry which is preliminary data.</text>
</comment>
<proteinExistence type="predicted"/>